<dbReference type="PANTHER" id="PTHR11802:SF479">
    <property type="entry name" value="CARBOXYPEPTIDASE"/>
    <property type="match status" value="1"/>
</dbReference>
<gene>
    <name evidence="8" type="ORF">Daus18300_008233</name>
</gene>
<feature type="signal peptide" evidence="7">
    <location>
        <begin position="1"/>
        <end position="15"/>
    </location>
</feature>
<proteinExistence type="inferred from homology"/>
<evidence type="ECO:0000256" key="5">
    <source>
        <dbReference type="ARBA" id="ARBA00023180"/>
    </source>
</evidence>
<keyword evidence="5" id="KW-0325">Glycoprotein</keyword>
<keyword evidence="9" id="KW-1185">Reference proteome</keyword>
<dbReference type="Pfam" id="PF00450">
    <property type="entry name" value="Peptidase_S10"/>
    <property type="match status" value="1"/>
</dbReference>
<evidence type="ECO:0000256" key="6">
    <source>
        <dbReference type="RuleBase" id="RU361156"/>
    </source>
</evidence>
<dbReference type="PANTHER" id="PTHR11802">
    <property type="entry name" value="SERINE PROTEASE FAMILY S10 SERINE CARBOXYPEPTIDASE"/>
    <property type="match status" value="1"/>
</dbReference>
<feature type="chain" id="PRO_5045045048" description="Carboxypeptidase" evidence="7">
    <location>
        <begin position="16"/>
        <end position="497"/>
    </location>
</feature>
<protein>
    <recommendedName>
        <fullName evidence="6">Carboxypeptidase</fullName>
        <ecNumber evidence="6">3.4.16.-</ecNumber>
    </recommendedName>
</protein>
<evidence type="ECO:0000256" key="7">
    <source>
        <dbReference type="SAM" id="SignalP"/>
    </source>
</evidence>
<dbReference type="InterPro" id="IPR001563">
    <property type="entry name" value="Peptidase_S10"/>
</dbReference>
<evidence type="ECO:0000256" key="4">
    <source>
        <dbReference type="ARBA" id="ARBA00022801"/>
    </source>
</evidence>
<evidence type="ECO:0000256" key="3">
    <source>
        <dbReference type="ARBA" id="ARBA00022670"/>
    </source>
</evidence>
<evidence type="ECO:0000256" key="2">
    <source>
        <dbReference type="ARBA" id="ARBA00022645"/>
    </source>
</evidence>
<evidence type="ECO:0000256" key="1">
    <source>
        <dbReference type="ARBA" id="ARBA00009431"/>
    </source>
</evidence>
<sequence>MHLYNLILLFGLCEASSYLNKRSEEFVIDRTNFPYVPFDIGESYGGLLPVSSNPNDTQKLYFWFSPSENPAASNDITIWLNGGPGCSSLIGLLQENGNFLWQAGTAQPVENPWAWTKLTNMVWIDQPVGAGFSQGEPTAYGSDDTAVQFLGFWKNFIDTFNLTNRQVYITGESYAGKYIPYIAQAMLDANDTAYYNVQGTMLIDPAISPDVALVEIPMLDFVENNQAFLRLNSSFKDEIRTVHQDQYNYTTFFDTYFKFPTTGPMPTRPDIDEGSSPFRNYVTDAATLINPCFNVYHITDTCPEKYDPLDVFNVSNTGSGGYFNQTKVQRAMNAPDASYSICGPRSVFVNDSATGGPGTGGDLAPPASFGALPTVFDRVPLNLVLNGALDMLIPSVGVLFALQNVTWRGATGFSAEPTQKFIVPPSTGNTSVATGQAGEMGTWVYERGVAFVDVAGAGHELPEYNPSAAYRLLEVLLGRVGVEEGLGQGVDWTTPLA</sequence>
<keyword evidence="3 6" id="KW-0645">Protease</keyword>
<organism evidence="8 9">
    <name type="scientific">Diaporthe australafricana</name>
    <dbReference type="NCBI Taxonomy" id="127596"/>
    <lineage>
        <taxon>Eukaryota</taxon>
        <taxon>Fungi</taxon>
        <taxon>Dikarya</taxon>
        <taxon>Ascomycota</taxon>
        <taxon>Pezizomycotina</taxon>
        <taxon>Sordariomycetes</taxon>
        <taxon>Sordariomycetidae</taxon>
        <taxon>Diaporthales</taxon>
        <taxon>Diaporthaceae</taxon>
        <taxon>Diaporthe</taxon>
    </lineage>
</organism>
<evidence type="ECO:0000313" key="8">
    <source>
        <dbReference type="EMBL" id="KAL1862903.1"/>
    </source>
</evidence>
<dbReference type="EMBL" id="JAWRVE010000076">
    <property type="protein sequence ID" value="KAL1862903.1"/>
    <property type="molecule type" value="Genomic_DNA"/>
</dbReference>
<comment type="similarity">
    <text evidence="1 6">Belongs to the peptidase S10 family.</text>
</comment>
<dbReference type="SUPFAM" id="SSF53474">
    <property type="entry name" value="alpha/beta-Hydrolases"/>
    <property type="match status" value="1"/>
</dbReference>
<comment type="caution">
    <text evidence="8">The sequence shown here is derived from an EMBL/GenBank/DDBJ whole genome shotgun (WGS) entry which is preliminary data.</text>
</comment>
<dbReference type="Proteomes" id="UP001583177">
    <property type="component" value="Unassembled WGS sequence"/>
</dbReference>
<reference evidence="8 9" key="1">
    <citation type="journal article" date="2024" name="IMA Fungus">
        <title>IMA Genome - F19 : A genome assembly and annotation guide to empower mycologists, including annotated draft genome sequences of Ceratocystis pirilliformis, Diaporthe australafricana, Fusarium ophioides, Paecilomyces lecythidis, and Sporothrix stenoceras.</title>
        <authorList>
            <person name="Aylward J."/>
            <person name="Wilson A.M."/>
            <person name="Visagie C.M."/>
            <person name="Spraker J."/>
            <person name="Barnes I."/>
            <person name="Buitendag C."/>
            <person name="Ceriani C."/>
            <person name="Del Mar Angel L."/>
            <person name="du Plessis D."/>
            <person name="Fuchs T."/>
            <person name="Gasser K."/>
            <person name="Kramer D."/>
            <person name="Li W."/>
            <person name="Munsamy K."/>
            <person name="Piso A."/>
            <person name="Price J.L."/>
            <person name="Sonnekus B."/>
            <person name="Thomas C."/>
            <person name="van der Nest A."/>
            <person name="van Dijk A."/>
            <person name="van Heerden A."/>
            <person name="van Vuuren N."/>
            <person name="Yilmaz N."/>
            <person name="Duong T.A."/>
            <person name="van der Merwe N.A."/>
            <person name="Wingfield M.J."/>
            <person name="Wingfield B.D."/>
        </authorList>
    </citation>
    <scope>NUCLEOTIDE SEQUENCE [LARGE SCALE GENOMIC DNA]</scope>
    <source>
        <strain evidence="8 9">CMW 18300</strain>
    </source>
</reference>
<dbReference type="InterPro" id="IPR029058">
    <property type="entry name" value="AB_hydrolase_fold"/>
</dbReference>
<accession>A0ABR3WJD2</accession>
<keyword evidence="4 6" id="KW-0378">Hydrolase</keyword>
<keyword evidence="7" id="KW-0732">Signal</keyword>
<evidence type="ECO:0000313" key="9">
    <source>
        <dbReference type="Proteomes" id="UP001583177"/>
    </source>
</evidence>
<name>A0ABR3WJD2_9PEZI</name>
<dbReference type="PRINTS" id="PR00724">
    <property type="entry name" value="CRBOXYPTASEC"/>
</dbReference>
<dbReference type="Gene3D" id="3.40.50.1820">
    <property type="entry name" value="alpha/beta hydrolase"/>
    <property type="match status" value="1"/>
</dbReference>
<keyword evidence="2 6" id="KW-0121">Carboxypeptidase</keyword>
<dbReference type="PROSITE" id="PS00131">
    <property type="entry name" value="CARBOXYPEPT_SER_SER"/>
    <property type="match status" value="1"/>
</dbReference>
<dbReference type="InterPro" id="IPR018202">
    <property type="entry name" value="Ser_caboxypep_ser_AS"/>
</dbReference>
<dbReference type="EC" id="3.4.16.-" evidence="6"/>